<comment type="cofactor">
    <cofactor evidence="7">
        <name>[4Fe-4S] cluster</name>
        <dbReference type="ChEBI" id="CHEBI:49883"/>
    </cofactor>
    <text evidence="7">Binds 1 [4Fe-4S] cluster.</text>
</comment>
<keyword evidence="6 7" id="KW-0411">Iron-sulfur</keyword>
<evidence type="ECO:0000259" key="8">
    <source>
        <dbReference type="Pfam" id="PF04104"/>
    </source>
</evidence>
<comment type="similarity">
    <text evidence="7">Belongs to the eukaryotic-type primase large subunit family.</text>
</comment>
<dbReference type="HAMAP" id="MF_00701">
    <property type="entry name" value="DNA_primase_lrg_arc"/>
    <property type="match status" value="1"/>
</dbReference>
<comment type="function">
    <text evidence="7">Regulatory subunit of DNA primase, an RNA polymerase that catalyzes the synthesis of short RNA molecules used as primers for DNA polymerase during DNA replication. Stabilizes and modulates the activity of the small subunit, increasing the rate of DNA synthesis, and conferring RNA synthesis capability. The DNA polymerase activity may enable DNA primase to also catalyze primer extension after primer synthesis. May also play a role in DNA repair.</text>
</comment>
<dbReference type="Proteomes" id="UP001163096">
    <property type="component" value="Chromosome"/>
</dbReference>
<keyword evidence="3 7" id="KW-0235">DNA replication</keyword>
<dbReference type="InterPro" id="IPR023642">
    <property type="entry name" value="DNA_primase_lsu_PriL"/>
</dbReference>
<dbReference type="EMBL" id="CP113361">
    <property type="protein sequence ID" value="WAI00870.1"/>
    <property type="molecule type" value="Genomic_DNA"/>
</dbReference>
<evidence type="ECO:0000256" key="7">
    <source>
        <dbReference type="HAMAP-Rule" id="MF_00701"/>
    </source>
</evidence>
<evidence type="ECO:0000256" key="3">
    <source>
        <dbReference type="ARBA" id="ARBA00022705"/>
    </source>
</evidence>
<dbReference type="KEGG" id="mou:OU421_10675"/>
<gene>
    <name evidence="7" type="primary">priL</name>
    <name evidence="9" type="ORF">OU421_10675</name>
</gene>
<organism evidence="9 10">
    <name type="scientific">Methanogenium organophilum</name>
    <dbReference type="NCBI Taxonomy" id="2199"/>
    <lineage>
        <taxon>Archaea</taxon>
        <taxon>Methanobacteriati</taxon>
        <taxon>Methanobacteriota</taxon>
        <taxon>Stenosarchaea group</taxon>
        <taxon>Methanomicrobia</taxon>
        <taxon>Methanomicrobiales</taxon>
        <taxon>Methanomicrobiaceae</taxon>
        <taxon>Methanogenium</taxon>
    </lineage>
</organism>
<dbReference type="GO" id="GO:0051539">
    <property type="term" value="F:4 iron, 4 sulfur cluster binding"/>
    <property type="evidence" value="ECO:0007669"/>
    <property type="project" value="UniProtKB-UniRule"/>
</dbReference>
<evidence type="ECO:0000256" key="6">
    <source>
        <dbReference type="ARBA" id="ARBA00023014"/>
    </source>
</evidence>
<dbReference type="CDD" id="cd06560">
    <property type="entry name" value="PriL"/>
    <property type="match status" value="1"/>
</dbReference>
<feature type="binding site" evidence="7">
    <location>
        <position position="297"/>
    </location>
    <ligand>
        <name>[4Fe-4S] cluster</name>
        <dbReference type="ChEBI" id="CHEBI:49883"/>
    </ligand>
</feature>
<feature type="binding site" evidence="7">
    <location>
        <position position="313"/>
    </location>
    <ligand>
        <name>[4Fe-4S] cluster</name>
        <dbReference type="ChEBI" id="CHEBI:49883"/>
    </ligand>
</feature>
<dbReference type="GO" id="GO:1990077">
    <property type="term" value="C:primosome complex"/>
    <property type="evidence" value="ECO:0007669"/>
    <property type="project" value="UniProtKB-KW"/>
</dbReference>
<keyword evidence="2 7" id="KW-0639">Primosome</keyword>
<comment type="subunit">
    <text evidence="7">Heterodimer of a small subunit (PriS) and a large subunit (PriL).</text>
</comment>
<dbReference type="InterPro" id="IPR007238">
    <property type="entry name" value="DNA_primase_lsu_euk/arc"/>
</dbReference>
<accession>A0A9X9S3L0</accession>
<evidence type="ECO:0000256" key="5">
    <source>
        <dbReference type="ARBA" id="ARBA00023004"/>
    </source>
</evidence>
<keyword evidence="10" id="KW-1185">Reference proteome</keyword>
<evidence type="ECO:0000256" key="4">
    <source>
        <dbReference type="ARBA" id="ARBA00022723"/>
    </source>
</evidence>
<dbReference type="Pfam" id="PF04104">
    <property type="entry name" value="DNA_primase_lrg"/>
    <property type="match status" value="1"/>
</dbReference>
<dbReference type="GeneID" id="76835571"/>
<dbReference type="PANTHER" id="PTHR10537:SF3">
    <property type="entry name" value="DNA PRIMASE LARGE SUBUNIT"/>
    <property type="match status" value="1"/>
</dbReference>
<name>A0A9X9S3L0_METOG</name>
<dbReference type="SUPFAM" id="SSF140914">
    <property type="entry name" value="PriB N-terminal domain-like"/>
    <property type="match status" value="1"/>
</dbReference>
<evidence type="ECO:0000313" key="9">
    <source>
        <dbReference type="EMBL" id="WAI00870.1"/>
    </source>
</evidence>
<keyword evidence="4 7" id="KW-0479">Metal-binding</keyword>
<evidence type="ECO:0000256" key="1">
    <source>
        <dbReference type="ARBA" id="ARBA00022485"/>
    </source>
</evidence>
<protein>
    <recommendedName>
        <fullName evidence="7">DNA primase large subunit PriL</fullName>
    </recommendedName>
</protein>
<reference evidence="9" key="1">
    <citation type="submission" date="2022-11" db="EMBL/GenBank/DDBJ databases">
        <title>Complete genome sequence of Methanogenium organophilum DSM 3596.</title>
        <authorList>
            <person name="Chen S.-C."/>
            <person name="Lai S.-J."/>
            <person name="You Y.-T."/>
        </authorList>
    </citation>
    <scope>NUCLEOTIDE SEQUENCE</scope>
    <source>
        <strain evidence="9">DSM 3596</strain>
    </source>
</reference>
<dbReference type="GO" id="GO:0006269">
    <property type="term" value="P:DNA replication, synthesis of primer"/>
    <property type="evidence" value="ECO:0007669"/>
    <property type="project" value="UniProtKB-UniRule"/>
</dbReference>
<dbReference type="InterPro" id="IPR058560">
    <property type="entry name" value="DNA_primase_C"/>
</dbReference>
<dbReference type="GO" id="GO:0006270">
    <property type="term" value="P:DNA replication initiation"/>
    <property type="evidence" value="ECO:0007669"/>
    <property type="project" value="TreeGrafter"/>
</dbReference>
<feature type="binding site" evidence="7">
    <location>
        <position position="226"/>
    </location>
    <ligand>
        <name>[4Fe-4S] cluster</name>
        <dbReference type="ChEBI" id="CHEBI:49883"/>
    </ligand>
</feature>
<dbReference type="GO" id="GO:0046872">
    <property type="term" value="F:metal ion binding"/>
    <property type="evidence" value="ECO:0007669"/>
    <property type="project" value="UniProtKB-KW"/>
</dbReference>
<dbReference type="AlphaFoldDB" id="A0A9X9S3L0"/>
<feature type="domain" description="DNA primase large subunit C-terminal" evidence="8">
    <location>
        <begin position="217"/>
        <end position="322"/>
    </location>
</feature>
<evidence type="ECO:0000313" key="10">
    <source>
        <dbReference type="Proteomes" id="UP001163096"/>
    </source>
</evidence>
<proteinExistence type="inferred from homology"/>
<keyword evidence="5 7" id="KW-0408">Iron</keyword>
<keyword evidence="1 7" id="KW-0004">4Fe-4S</keyword>
<dbReference type="PANTHER" id="PTHR10537">
    <property type="entry name" value="DNA PRIMASE LARGE SUBUNIT"/>
    <property type="match status" value="1"/>
</dbReference>
<sequence length="334" mass="37373">MRRLEKRDLAKYPFLKGAKAYVQGSGISIDSLIRAQSGKGEDLMKLAAARVKAALRPPSFDETNTDIKNADDEIYAYAIARLLASCMDDPSVLDKLARYEAERSAYYLKGEGPELTAYIARSVGIDMTTPDMGVKQYVELASRMRDPRWRLVNRDVIHGRVLCTPDDYTVILRERIRQVIRSQLPLTVPGPVAVRLRTHADDVSHAYQEQILEQYGEVDEGCFPPCIRAIIAAVTDGTNIPHTARFALVAFLHTIGLDETAIVEVFARAPDFDISRTMYQVEHISGSGGTEYTPPGCATMKTYGLCVNKDKFCEKTVHPLSYYKYRKKISGKKP</sequence>
<feature type="binding site" evidence="7">
    <location>
        <position position="306"/>
    </location>
    <ligand>
        <name>[4Fe-4S] cluster</name>
        <dbReference type="ChEBI" id="CHEBI:49883"/>
    </ligand>
</feature>
<dbReference type="RefSeq" id="WP_268186075.1">
    <property type="nucleotide sequence ID" value="NZ_CP113361.1"/>
</dbReference>
<dbReference type="GO" id="GO:0003899">
    <property type="term" value="F:DNA-directed RNA polymerase activity"/>
    <property type="evidence" value="ECO:0007669"/>
    <property type="project" value="InterPro"/>
</dbReference>
<evidence type="ECO:0000256" key="2">
    <source>
        <dbReference type="ARBA" id="ARBA00022515"/>
    </source>
</evidence>